<dbReference type="SUPFAM" id="SSF51905">
    <property type="entry name" value="FAD/NAD(P)-binding domain"/>
    <property type="match status" value="1"/>
</dbReference>
<organism evidence="6 7">
    <name type="scientific">Thalassiosira oceanica</name>
    <name type="common">Marine diatom</name>
    <dbReference type="NCBI Taxonomy" id="159749"/>
    <lineage>
        <taxon>Eukaryota</taxon>
        <taxon>Sar</taxon>
        <taxon>Stramenopiles</taxon>
        <taxon>Ochrophyta</taxon>
        <taxon>Bacillariophyta</taxon>
        <taxon>Coscinodiscophyceae</taxon>
        <taxon>Thalassiosirophycidae</taxon>
        <taxon>Thalassiosirales</taxon>
        <taxon>Thalassiosiraceae</taxon>
        <taxon>Thalassiosira</taxon>
    </lineage>
</organism>
<keyword evidence="7" id="KW-1185">Reference proteome</keyword>
<evidence type="ECO:0000313" key="6">
    <source>
        <dbReference type="EMBL" id="EJK62250.1"/>
    </source>
</evidence>
<keyword evidence="2" id="KW-0285">Flavoprotein</keyword>
<evidence type="ECO:0000256" key="1">
    <source>
        <dbReference type="ARBA" id="ARBA00009183"/>
    </source>
</evidence>
<keyword evidence="5" id="KW-0732">Signal</keyword>
<dbReference type="PANTHER" id="PTHR23023">
    <property type="entry name" value="DIMETHYLANILINE MONOOXYGENASE"/>
    <property type="match status" value="1"/>
</dbReference>
<evidence type="ECO:0000313" key="7">
    <source>
        <dbReference type="Proteomes" id="UP000266841"/>
    </source>
</evidence>
<dbReference type="EMBL" id="AGNL01019011">
    <property type="protein sequence ID" value="EJK62250.1"/>
    <property type="molecule type" value="Genomic_DNA"/>
</dbReference>
<evidence type="ECO:0000256" key="2">
    <source>
        <dbReference type="ARBA" id="ARBA00022630"/>
    </source>
</evidence>
<accession>K0SAH9</accession>
<comment type="similarity">
    <text evidence="1">Belongs to the FMO family.</text>
</comment>
<dbReference type="GO" id="GO:0004499">
    <property type="term" value="F:N,N-dimethylaniline monooxygenase activity"/>
    <property type="evidence" value="ECO:0007669"/>
    <property type="project" value="InterPro"/>
</dbReference>
<keyword evidence="3" id="KW-0274">FAD</keyword>
<dbReference type="AlphaFoldDB" id="K0SAH9"/>
<dbReference type="Gene3D" id="3.50.50.60">
    <property type="entry name" value="FAD/NAD(P)-binding domain"/>
    <property type="match status" value="2"/>
</dbReference>
<dbReference type="InterPro" id="IPR050346">
    <property type="entry name" value="FMO-like"/>
</dbReference>
<protein>
    <recommendedName>
        <fullName evidence="8">FAD/NAD(P)-binding domain-containing protein</fullName>
    </recommendedName>
</protein>
<keyword evidence="4" id="KW-0560">Oxidoreductase</keyword>
<dbReference type="eggNOG" id="KOG1399">
    <property type="taxonomic scope" value="Eukaryota"/>
</dbReference>
<feature type="signal peptide" evidence="5">
    <location>
        <begin position="1"/>
        <end position="20"/>
    </location>
</feature>
<name>K0SAH9_THAOC</name>
<dbReference type="OrthoDB" id="48924at2759"/>
<reference evidence="6 7" key="1">
    <citation type="journal article" date="2012" name="Genome Biol.">
        <title>Genome and low-iron response of an oceanic diatom adapted to chronic iron limitation.</title>
        <authorList>
            <person name="Lommer M."/>
            <person name="Specht M."/>
            <person name="Roy A.S."/>
            <person name="Kraemer L."/>
            <person name="Andreson R."/>
            <person name="Gutowska M.A."/>
            <person name="Wolf J."/>
            <person name="Bergner S.V."/>
            <person name="Schilhabel M.B."/>
            <person name="Klostermeier U.C."/>
            <person name="Beiko R.G."/>
            <person name="Rosenstiel P."/>
            <person name="Hippler M."/>
            <person name="Laroche J."/>
        </authorList>
    </citation>
    <scope>NUCLEOTIDE SEQUENCE [LARGE SCALE GENOMIC DNA]</scope>
    <source>
        <strain evidence="6 7">CCMP1005</strain>
    </source>
</reference>
<dbReference type="Proteomes" id="UP000266841">
    <property type="component" value="Unassembled WGS sequence"/>
</dbReference>
<evidence type="ECO:0000256" key="5">
    <source>
        <dbReference type="SAM" id="SignalP"/>
    </source>
</evidence>
<comment type="caution">
    <text evidence="6">The sequence shown here is derived from an EMBL/GenBank/DDBJ whole genome shotgun (WGS) entry which is preliminary data.</text>
</comment>
<gene>
    <name evidence="6" type="ORF">THAOC_17145</name>
</gene>
<feature type="chain" id="PRO_5003837631" description="FAD/NAD(P)-binding domain-containing protein" evidence="5">
    <location>
        <begin position="21"/>
        <end position="614"/>
    </location>
</feature>
<dbReference type="InterPro" id="IPR036188">
    <property type="entry name" value="FAD/NAD-bd_sf"/>
</dbReference>
<dbReference type="GO" id="GO:0050660">
    <property type="term" value="F:flavin adenine dinucleotide binding"/>
    <property type="evidence" value="ECO:0007669"/>
    <property type="project" value="InterPro"/>
</dbReference>
<dbReference type="Pfam" id="PF00743">
    <property type="entry name" value="FMO-like"/>
    <property type="match status" value="1"/>
</dbReference>
<sequence>MGKGVMLILLAASLVCLVFAQETGRSCEPLRIAVIGGGPSGLFFTHAVNKIVESQKDSRAVEVTIFERSALPGGQWQSDGASEVSIYDNLWTNGASYLHEFSDYTYDEHFGRPVGVYMRRQDLLEYILGRVTKDRPDFFDKHLVARTEVVNVNYLDMRQEFEVTTKDVNTGTLNLKHFDKCVWAAGQNSVRSFPQKLIDDVREGGFAGRIIHSSDMANFEDDVKGKRILLIGGGYSAEDLALQSIKVGVDEVFIAVRSSDGGDVASMSIWPYDKVDLMAGVVMTGAAGENKVVLHRFDEDDWEADLDGPSIILENIDTIVFCTGYREDTSMLSANLNRNMAVGATKFEVPKDWKMNHALDAVTGEVETNYVSYFTTRVDPDYYYGISAKNPNMMFVTAFREFPSSIMHFLCSPFTCNSSFTSDFHTPLLAIELHAHLLAKAAVGILQVPSEEDVKRLSDLEMLRVLSNPTNRHFVDARYWHHYRKLDEDSRWVAEFEGVLHDIETLDTIMRIADYPMRLMSDTGFDVPFSNMTQYYPFAEDGQLPDCLTETGKRFYNMVLEGYFHRDKDEREMENIVKHKYGLTYRDYVGGDEFVSLHTGKKARNSLEAEWLTL</sequence>
<dbReference type="GO" id="GO:0050661">
    <property type="term" value="F:NADP binding"/>
    <property type="evidence" value="ECO:0007669"/>
    <property type="project" value="InterPro"/>
</dbReference>
<evidence type="ECO:0000256" key="4">
    <source>
        <dbReference type="ARBA" id="ARBA00023002"/>
    </source>
</evidence>
<evidence type="ECO:0008006" key="8">
    <source>
        <dbReference type="Google" id="ProtNLM"/>
    </source>
</evidence>
<proteinExistence type="inferred from homology"/>
<dbReference type="InterPro" id="IPR020946">
    <property type="entry name" value="Flavin_mOase-like"/>
</dbReference>
<evidence type="ECO:0000256" key="3">
    <source>
        <dbReference type="ARBA" id="ARBA00022827"/>
    </source>
</evidence>